<protein>
    <submittedName>
        <fullName evidence="7">Putative sugar transporter, permease of the major facilitator superfamily MFS-1</fullName>
    </submittedName>
</protein>
<dbReference type="AlphaFoldDB" id="A0A0B6S4P2"/>
<feature type="transmembrane region" description="Helical" evidence="5">
    <location>
        <begin position="394"/>
        <end position="411"/>
    </location>
</feature>
<dbReference type="PANTHER" id="PTHR23508">
    <property type="entry name" value="CARBOXYLIC ACID TRANSPORTER PROTEIN HOMOLOG"/>
    <property type="match status" value="1"/>
</dbReference>
<keyword evidence="8" id="KW-1185">Reference proteome</keyword>
<feature type="transmembrane region" description="Helical" evidence="5">
    <location>
        <begin position="417"/>
        <end position="438"/>
    </location>
</feature>
<dbReference type="PANTHER" id="PTHR23508:SF10">
    <property type="entry name" value="CARBOXYLIC ACID TRANSPORTER PROTEIN HOMOLOG"/>
    <property type="match status" value="1"/>
</dbReference>
<name>A0A0B6S4P2_BURPL</name>
<evidence type="ECO:0000259" key="6">
    <source>
        <dbReference type="PROSITE" id="PS50850"/>
    </source>
</evidence>
<feature type="transmembrane region" description="Helical" evidence="5">
    <location>
        <begin position="481"/>
        <end position="501"/>
    </location>
</feature>
<reference evidence="8" key="1">
    <citation type="submission" date="2011-03" db="EMBL/GenBank/DDBJ databases">
        <authorList>
            <person name="Voget S."/>
            <person name="Streit W.R."/>
            <person name="Jaeger K.E."/>
            <person name="Daniel R."/>
        </authorList>
    </citation>
    <scope>NUCLEOTIDE SEQUENCE [LARGE SCALE GENOMIC DNA]</scope>
    <source>
        <strain evidence="8">PG1</strain>
    </source>
</reference>
<keyword evidence="7" id="KW-0762">Sugar transport</keyword>
<dbReference type="Gene3D" id="1.20.1250.20">
    <property type="entry name" value="MFS general substrate transporter like domains"/>
    <property type="match status" value="2"/>
</dbReference>
<feature type="transmembrane region" description="Helical" evidence="5">
    <location>
        <begin position="458"/>
        <end position="475"/>
    </location>
</feature>
<dbReference type="EMBL" id="CP002581">
    <property type="protein sequence ID" value="AJK50653.1"/>
    <property type="molecule type" value="Genomic_DNA"/>
</dbReference>
<dbReference type="KEGG" id="bgp:BGL_2c25990"/>
<dbReference type="Proteomes" id="UP000031838">
    <property type="component" value="Chromosome 2"/>
</dbReference>
<evidence type="ECO:0000313" key="7">
    <source>
        <dbReference type="EMBL" id="AJK50653.1"/>
    </source>
</evidence>
<gene>
    <name evidence="7" type="ORF">BGL_2c25990</name>
</gene>
<dbReference type="SUPFAM" id="SSF103473">
    <property type="entry name" value="MFS general substrate transporter"/>
    <property type="match status" value="1"/>
</dbReference>
<keyword evidence="4 5" id="KW-0472">Membrane</keyword>
<dbReference type="InterPro" id="IPR011701">
    <property type="entry name" value="MFS"/>
</dbReference>
<dbReference type="InterPro" id="IPR036259">
    <property type="entry name" value="MFS_trans_sf"/>
</dbReference>
<reference evidence="7 8" key="2">
    <citation type="journal article" date="2016" name="Appl. Microbiol. Biotechnol.">
        <title>Mutations improving production and secretion of extracellular lipase by Burkholderia glumae PG1.</title>
        <authorList>
            <person name="Knapp A."/>
            <person name="Voget S."/>
            <person name="Gao R."/>
            <person name="Zaburannyi N."/>
            <person name="Krysciak D."/>
            <person name="Breuer M."/>
            <person name="Hauer B."/>
            <person name="Streit W.R."/>
            <person name="Muller R."/>
            <person name="Daniel R."/>
            <person name="Jaeger K.E."/>
        </authorList>
    </citation>
    <scope>NUCLEOTIDE SEQUENCE [LARGE SCALE GENOMIC DNA]</scope>
    <source>
        <strain evidence="7 8">PG1</strain>
    </source>
</reference>
<feature type="domain" description="Major facilitator superfamily (MFS) profile" evidence="6">
    <location>
        <begin position="111"/>
        <end position="505"/>
    </location>
</feature>
<feature type="transmembrane region" description="Helical" evidence="5">
    <location>
        <begin position="177"/>
        <end position="196"/>
    </location>
</feature>
<sequence>MQWCAGPARAAMRIGNSRAAIGQSSGHDRAMAAAMPGRLPAGASRRSSGFVDGRPRTRGANAVSFRRRPFPAVPRPADLPIRRPDMPPTLPPAADLAAASPDHVTRYAWKALAGSAIGYAMDGFDLLILGFMLPAISASLRLDAQQAGALVTWTLVGAVAGGLIFGALSDRYGRVRVLSWTILLFAVFTGLCALARGFTDLLVYRTVAGIGLGGEFGIGMALAAEAWPASKRARVSSYVALGWQAGVLLAALLTPALLQVIGWRGMFAVGVLPALAAWAMRNRLHEPEPFVRARRPHPEGAGAAGAAVAFGHRFRLLFADARTARTSLGIVILCAVQNFGYYGIMIWMPTFLSKQLGFSLTKSGMWTAVTVLGMMAGVWSFGQLADRIGRKPTFLIYQAGAVVMVFVYARLAEPAAMLWAGALMGMFVNGMVGGYGTLMSEAYPTAARATAQNVLWNVGRALGGLGPLVVGALAARYSFPVAIAALAALYLIDMIATLVLIPELKGRALD</sequence>
<feature type="transmembrane region" description="Helical" evidence="5">
    <location>
        <begin position="148"/>
        <end position="168"/>
    </location>
</feature>
<dbReference type="Pfam" id="PF07690">
    <property type="entry name" value="MFS_1"/>
    <property type="match status" value="1"/>
</dbReference>
<evidence type="ECO:0000256" key="1">
    <source>
        <dbReference type="ARBA" id="ARBA00004141"/>
    </source>
</evidence>
<accession>A0A0B6S4P2</accession>
<evidence type="ECO:0000256" key="3">
    <source>
        <dbReference type="ARBA" id="ARBA00022989"/>
    </source>
</evidence>
<feature type="transmembrane region" description="Helical" evidence="5">
    <location>
        <begin position="323"/>
        <end position="344"/>
    </location>
</feature>
<evidence type="ECO:0000313" key="8">
    <source>
        <dbReference type="Proteomes" id="UP000031838"/>
    </source>
</evidence>
<keyword evidence="2 5" id="KW-0812">Transmembrane</keyword>
<dbReference type="GO" id="GO:0046943">
    <property type="term" value="F:carboxylic acid transmembrane transporter activity"/>
    <property type="evidence" value="ECO:0007669"/>
    <property type="project" value="TreeGrafter"/>
</dbReference>
<feature type="transmembrane region" description="Helical" evidence="5">
    <location>
        <begin position="261"/>
        <end position="280"/>
    </location>
</feature>
<feature type="transmembrane region" description="Helical" evidence="5">
    <location>
        <begin position="235"/>
        <end position="255"/>
    </location>
</feature>
<organism evidence="7 8">
    <name type="scientific">Burkholderia plantarii</name>
    <dbReference type="NCBI Taxonomy" id="41899"/>
    <lineage>
        <taxon>Bacteria</taxon>
        <taxon>Pseudomonadati</taxon>
        <taxon>Pseudomonadota</taxon>
        <taxon>Betaproteobacteria</taxon>
        <taxon>Burkholderiales</taxon>
        <taxon>Burkholderiaceae</taxon>
        <taxon>Burkholderia</taxon>
    </lineage>
</organism>
<evidence type="ECO:0000256" key="2">
    <source>
        <dbReference type="ARBA" id="ARBA00022692"/>
    </source>
</evidence>
<keyword evidence="3 5" id="KW-1133">Transmembrane helix</keyword>
<dbReference type="HOGENOM" id="CLU_001265_46_6_4"/>
<comment type="subcellular location">
    <subcellularLocation>
        <location evidence="1">Membrane</location>
        <topology evidence="1">Multi-pass membrane protein</topology>
    </subcellularLocation>
</comment>
<feature type="transmembrane region" description="Helical" evidence="5">
    <location>
        <begin position="364"/>
        <end position="382"/>
    </location>
</feature>
<keyword evidence="7" id="KW-0813">Transport</keyword>
<dbReference type="PROSITE" id="PS50850">
    <property type="entry name" value="MFS"/>
    <property type="match status" value="1"/>
</dbReference>
<feature type="transmembrane region" description="Helical" evidence="5">
    <location>
        <begin position="116"/>
        <end position="136"/>
    </location>
</feature>
<dbReference type="InterPro" id="IPR005829">
    <property type="entry name" value="Sugar_transporter_CS"/>
</dbReference>
<feature type="transmembrane region" description="Helical" evidence="5">
    <location>
        <begin position="202"/>
        <end position="223"/>
    </location>
</feature>
<evidence type="ECO:0000256" key="5">
    <source>
        <dbReference type="SAM" id="Phobius"/>
    </source>
</evidence>
<evidence type="ECO:0000256" key="4">
    <source>
        <dbReference type="ARBA" id="ARBA00023136"/>
    </source>
</evidence>
<dbReference type="GO" id="GO:0005886">
    <property type="term" value="C:plasma membrane"/>
    <property type="evidence" value="ECO:0007669"/>
    <property type="project" value="TreeGrafter"/>
</dbReference>
<dbReference type="InterPro" id="IPR020846">
    <property type="entry name" value="MFS_dom"/>
</dbReference>
<proteinExistence type="predicted"/>
<dbReference type="PROSITE" id="PS00217">
    <property type="entry name" value="SUGAR_TRANSPORT_2"/>
    <property type="match status" value="1"/>
</dbReference>